<protein>
    <submittedName>
        <fullName evidence="4">Alkaline phosphatase</fullName>
        <ecNumber evidence="4">3.1.3.1</ecNumber>
    </submittedName>
</protein>
<dbReference type="InterPro" id="IPR015919">
    <property type="entry name" value="Cadherin-like_sf"/>
</dbReference>
<dbReference type="EC" id="3.1.3.1" evidence="4"/>
<dbReference type="InterPro" id="IPR018511">
    <property type="entry name" value="Hemolysin-typ_Ca-bd_CS"/>
</dbReference>
<reference evidence="4" key="1">
    <citation type="submission" date="2018-06" db="EMBL/GenBank/DDBJ databases">
        <authorList>
            <person name="Zhirakovskaya E."/>
        </authorList>
    </citation>
    <scope>NUCLEOTIDE SEQUENCE</scope>
</reference>
<dbReference type="GO" id="GO:0005576">
    <property type="term" value="C:extracellular region"/>
    <property type="evidence" value="ECO:0007669"/>
    <property type="project" value="UniProtKB-SubCell"/>
</dbReference>
<dbReference type="PANTHER" id="PTHR38340:SF1">
    <property type="entry name" value="S-LAYER PROTEIN"/>
    <property type="match status" value="1"/>
</dbReference>
<dbReference type="GO" id="GO:0004035">
    <property type="term" value="F:alkaline phosphatase activity"/>
    <property type="evidence" value="ECO:0007669"/>
    <property type="project" value="UniProtKB-EC"/>
</dbReference>
<dbReference type="SMART" id="SM00736">
    <property type="entry name" value="CADG"/>
    <property type="match status" value="1"/>
</dbReference>
<dbReference type="EMBL" id="UOFP01000148">
    <property type="protein sequence ID" value="VAW86661.1"/>
    <property type="molecule type" value="Genomic_DNA"/>
</dbReference>
<dbReference type="SUPFAM" id="SSF49313">
    <property type="entry name" value="Cadherin-like"/>
    <property type="match status" value="1"/>
</dbReference>
<name>A0A3B0Z556_9ZZZZ</name>
<dbReference type="Pfam" id="PF05345">
    <property type="entry name" value="He_PIG"/>
    <property type="match status" value="1"/>
</dbReference>
<dbReference type="Gene3D" id="2.150.10.10">
    <property type="entry name" value="Serralysin-like metalloprotease, C-terminal"/>
    <property type="match status" value="3"/>
</dbReference>
<dbReference type="GO" id="GO:0005509">
    <property type="term" value="F:calcium ion binding"/>
    <property type="evidence" value="ECO:0007669"/>
    <property type="project" value="InterPro"/>
</dbReference>
<dbReference type="InterPro" id="IPR028994">
    <property type="entry name" value="Integrin_alpha_N"/>
</dbReference>
<dbReference type="SUPFAM" id="SSF51120">
    <property type="entry name" value="beta-Roll"/>
    <property type="match status" value="2"/>
</dbReference>
<dbReference type="InterPro" id="IPR011049">
    <property type="entry name" value="Serralysin-like_metalloprot_C"/>
</dbReference>
<keyword evidence="4" id="KW-0378">Hydrolase</keyword>
<comment type="subcellular location">
    <subcellularLocation>
        <location evidence="1">Secreted</location>
    </subcellularLocation>
</comment>
<keyword evidence="2" id="KW-0964">Secreted</keyword>
<feature type="non-terminal residue" evidence="4">
    <location>
        <position position="1"/>
    </location>
</feature>
<dbReference type="GO" id="GO:0016020">
    <property type="term" value="C:membrane"/>
    <property type="evidence" value="ECO:0007669"/>
    <property type="project" value="InterPro"/>
</dbReference>
<dbReference type="Gene3D" id="2.60.40.10">
    <property type="entry name" value="Immunoglobulins"/>
    <property type="match status" value="1"/>
</dbReference>
<dbReference type="InterPro" id="IPR013783">
    <property type="entry name" value="Ig-like_fold"/>
</dbReference>
<gene>
    <name evidence="4" type="ORF">MNBD_GAMMA18-1907</name>
</gene>
<dbReference type="SUPFAM" id="SSF69318">
    <property type="entry name" value="Integrin alpha N-terminal domain"/>
    <property type="match status" value="1"/>
</dbReference>
<feature type="non-terminal residue" evidence="4">
    <location>
        <position position="1704"/>
    </location>
</feature>
<dbReference type="InterPro" id="IPR050557">
    <property type="entry name" value="RTX_toxin/Mannuronan_C5-epim"/>
</dbReference>
<evidence type="ECO:0000256" key="1">
    <source>
        <dbReference type="ARBA" id="ARBA00004613"/>
    </source>
</evidence>
<proteinExistence type="predicted"/>
<sequence length="1704" mass="182648">VLASENHTYYSIGMTTNKIRAIEEKRWDPKTDTLYSVYYVYRDTATNLGLGWHNMTHDGETDNNPFARHYFSRDQLGSLEYINGSFYIRPLLLKVDRQFSVDSMGSYTNNDVRVIYDADNTSEYQDKPINHWVADELGEKHRSYVATKKLTQDQFNLLLEKLDGKTWGFLDDDDSNLAVIDAEIPIPDDLRVAFVQSDENLGFTIFKHMNDDDSNGFAGIGSLVRQVENAVIDIFENFDVNSYVSLQISDLIKTAFNNENDFTISDDDLAVLIRTVKNKLIGYFNSQDEGYFSTGPEARNAEYIALARVTSELISSFNGNADILDKVTTFASLSGNTNGDDSTLVQLLNDKGEVYLAYAISKEATASDAPDDINYAASSWDTVAGRALDPEAWGTTDTPAIDVSPLGLDVTGLSAGVMKINGVEVYGVKDYSKAPITEGEILIYMSWIASKLAVEPEAIHEMGYGVLSGDYEYAARAARVYLSNNTPMEEFWANGELPVDISFDANAYLTANPDLVIKFDNDPNFDVEVTALLERLKKGALVEGDLADVIGLFQKAAAHYNYTGRAEGRLFGAYEIDLNGDGKKDIVRVTSEGLVTATISAESGVSDEPHVVDYVMQNGKFLGLRRDVDGDGIADSVAAPEADGGIWNVTLSSNGATGSGRTVEAAQSLALAGADMQPGADGIIVDVNGDGVVDQARVLGDGRGQITLGVADETAADGYVLSDKVYTGQTLQDAVASTNALQLLAWVAGNEDLILAFGANIEAAQVEFARVGSLDNSLNLGQFAMDNQPLLQANSNDMVAALKKHIEMQRAELSAERANAIDAEFLLVFSGQEYVKLSEAMALISRNPATTEYSSLILEPVARELYPDEIKAIINKFKLKADIFADAYQAEFYGHKKAKLAEEFNLGAVTEYFSEFNTALDKIQLEHARYEVILKSGTDSFAKAIERITMTTELYELKKSMEVIEGNDDKFYITQAIMQPHKNPNYSIKINATIDAYRIKRDEYTAAKDLLLEAGNKEGADALTAVFNRGPVKELYKVYAAELKLLQTKQAMQEDLAAKNGLDFTFDYNTLISERMEILVGGMVKAIAANDPTPAADLVLGDAVESEGLLKSLAKTRGFESGSNGDDIYAGEVNAKNKYVGLDGDDEIYGGNLRDELYGGDGDDNIRGSSGNDIIVGGAGGDVLNGDRGDDLVYGGVGDDRLLGFFGDDILVGGAGGDRLIGHVGNDILIGGTGDDYLTGGGGALDRYVFSSGDGQDTIYNFTSGDKVVVDIAGITDFASVLTGASQVGDDTVLDFGNGDGITLSNFLLGDLTAENFEFDMAAVDSAIQALIDFNQAPVVLNPVPDENIKAGEILYKNKLSSDFVHGDADVHIYNGSLDVQNKFAGSDAGHEITGGNLGDELFGGAGRDDIIGGAGNDIIHGGSNYDTIDGGSGADLIYGGPGNDYLSGGAGDGVDVLVGGFGSDNLAGVGAAKFVFSSGDGFDTIHGIRYYPDRSKFIIDVAGFDSFEDIAAVAIDEGLGTKIDFGNGDGLFLKFFWAADLTADMFEFGRAAVDSAIGALLPEDREYYSRTVPVNYVSDEDEVINFTLPAGSIADADGDALTVTAVLADGTALPSWLGFDGETQTFTGRPPQNFNGLIKVKVTASDGKLEASDVFVLKVGSVNDAPDAVEDSGFSVLAEASVTIPAADLLANDGDAEGETLTI</sequence>
<dbReference type="PRINTS" id="PR00313">
    <property type="entry name" value="CABNDNGRPT"/>
</dbReference>
<evidence type="ECO:0000313" key="4">
    <source>
        <dbReference type="EMBL" id="VAW86661.1"/>
    </source>
</evidence>
<evidence type="ECO:0000259" key="3">
    <source>
        <dbReference type="SMART" id="SM00736"/>
    </source>
</evidence>
<dbReference type="Pfam" id="PF00353">
    <property type="entry name" value="HemolysinCabind"/>
    <property type="match status" value="4"/>
</dbReference>
<dbReference type="PROSITE" id="PS00330">
    <property type="entry name" value="HEMOLYSIN_CALCIUM"/>
    <property type="match status" value="3"/>
</dbReference>
<feature type="domain" description="Dystroglycan-type cadherin-like" evidence="3">
    <location>
        <begin position="1573"/>
        <end position="1667"/>
    </location>
</feature>
<organism evidence="4">
    <name type="scientific">hydrothermal vent metagenome</name>
    <dbReference type="NCBI Taxonomy" id="652676"/>
    <lineage>
        <taxon>unclassified sequences</taxon>
        <taxon>metagenomes</taxon>
        <taxon>ecological metagenomes</taxon>
    </lineage>
</organism>
<dbReference type="PANTHER" id="PTHR38340">
    <property type="entry name" value="S-LAYER PROTEIN"/>
    <property type="match status" value="1"/>
</dbReference>
<dbReference type="InterPro" id="IPR006644">
    <property type="entry name" value="Cadg"/>
</dbReference>
<accession>A0A3B0Z556</accession>
<evidence type="ECO:0000256" key="2">
    <source>
        <dbReference type="ARBA" id="ARBA00022525"/>
    </source>
</evidence>
<dbReference type="InterPro" id="IPR001343">
    <property type="entry name" value="Hemolysn_Ca-bd"/>
</dbReference>